<proteinExistence type="predicted"/>
<keyword evidence="2" id="KW-1185">Reference proteome</keyword>
<organism evidence="1 2">
    <name type="scientific">Paenibacillus sonchi</name>
    <dbReference type="NCBI Taxonomy" id="373687"/>
    <lineage>
        <taxon>Bacteria</taxon>
        <taxon>Bacillati</taxon>
        <taxon>Bacillota</taxon>
        <taxon>Bacilli</taxon>
        <taxon>Bacillales</taxon>
        <taxon>Paenibacillaceae</taxon>
        <taxon>Paenibacillus</taxon>
        <taxon>Paenibacillus sonchi group</taxon>
    </lineage>
</organism>
<accession>A0A974PFI6</accession>
<protein>
    <recommendedName>
        <fullName evidence="3">DUF5643 domain-containing protein</fullName>
    </recommendedName>
</protein>
<name>A0A974PFI6_9BACL</name>
<sequence length="309" mass="33780">MDIMRKKTMKLAVIVSAAVWLGVLGMPAATYASGVQPAAEAFLNTPEASDSHDELTLKGNAQFDGNYIKLNLSREGTLYSGNFAGITLNAKGKPYIAEGTIVDIDAKITQPGGIELKFPRWSKDGDINKAVVVLPIGWLNEEQQAGLAAGSEISVNVKLQGVQEPYVLKLPFKQEGVVRNIQPPAPKADSQFQIGTTRIAAGENSVRIALAVKGVPEQAHHIGYDIYDNLGNELDMIARDSDAYTKDTIKDTIFEDLLYGAIRPDAEFLIIRPYQAVFEKGNQGLYKLDAKGNVIKNYYKQLEIKIPLK</sequence>
<dbReference type="RefSeq" id="WP_202677357.1">
    <property type="nucleotide sequence ID" value="NZ_CP068595.1"/>
</dbReference>
<evidence type="ECO:0000313" key="1">
    <source>
        <dbReference type="EMBL" id="QQZ62885.1"/>
    </source>
</evidence>
<evidence type="ECO:0008006" key="3">
    <source>
        <dbReference type="Google" id="ProtNLM"/>
    </source>
</evidence>
<dbReference type="Proteomes" id="UP000595841">
    <property type="component" value="Chromosome"/>
</dbReference>
<reference evidence="1 2" key="1">
    <citation type="submission" date="2021-01" db="EMBL/GenBank/DDBJ databases">
        <title>Whole genome sequence of Paenibacillus sonchi LMG 24727 for comparative genomics.</title>
        <authorList>
            <person name="Lee G."/>
            <person name="Kim M.-J."/>
            <person name="Lim K."/>
            <person name="Shin J.-H."/>
        </authorList>
    </citation>
    <scope>NUCLEOTIDE SEQUENCE [LARGE SCALE GENOMIC DNA]</scope>
    <source>
        <strain evidence="1 2">LMG 24727</strain>
    </source>
</reference>
<gene>
    <name evidence="1" type="ORF">JI735_10350</name>
</gene>
<dbReference type="KEGG" id="pson:JI735_10350"/>
<dbReference type="EMBL" id="CP068595">
    <property type="protein sequence ID" value="QQZ62885.1"/>
    <property type="molecule type" value="Genomic_DNA"/>
</dbReference>
<dbReference type="AlphaFoldDB" id="A0A974PFI6"/>
<evidence type="ECO:0000313" key="2">
    <source>
        <dbReference type="Proteomes" id="UP000595841"/>
    </source>
</evidence>